<dbReference type="AlphaFoldDB" id="A0A8T1TQY3"/>
<evidence type="ECO:0000313" key="1">
    <source>
        <dbReference type="EMBL" id="KAG6943663.1"/>
    </source>
</evidence>
<dbReference type="EMBL" id="JAENGZ010002461">
    <property type="protein sequence ID" value="KAG6943663.1"/>
    <property type="molecule type" value="Genomic_DNA"/>
</dbReference>
<dbReference type="Proteomes" id="UP000688947">
    <property type="component" value="Unassembled WGS sequence"/>
</dbReference>
<accession>A0A8T1TQY3</accession>
<gene>
    <name evidence="1" type="ORF">JG687_00018314</name>
</gene>
<sequence length="76" mass="8947">MRRQGGALERRRDIACACQWLACCRYQMTVINEMEMSTTLDYLLAERENQPLEEAWAPIRTVRDARPRIIAKYLSN</sequence>
<evidence type="ECO:0000313" key="2">
    <source>
        <dbReference type="Proteomes" id="UP000688947"/>
    </source>
</evidence>
<organism evidence="1 2">
    <name type="scientific">Phytophthora cactorum</name>
    <dbReference type="NCBI Taxonomy" id="29920"/>
    <lineage>
        <taxon>Eukaryota</taxon>
        <taxon>Sar</taxon>
        <taxon>Stramenopiles</taxon>
        <taxon>Oomycota</taxon>
        <taxon>Peronosporomycetes</taxon>
        <taxon>Peronosporales</taxon>
        <taxon>Peronosporaceae</taxon>
        <taxon>Phytophthora</taxon>
    </lineage>
</organism>
<proteinExistence type="predicted"/>
<comment type="caution">
    <text evidence="1">The sequence shown here is derived from an EMBL/GenBank/DDBJ whole genome shotgun (WGS) entry which is preliminary data.</text>
</comment>
<name>A0A8T1TQY3_9STRA</name>
<reference evidence="1" key="1">
    <citation type="submission" date="2021-01" db="EMBL/GenBank/DDBJ databases">
        <title>Phytophthora aleatoria, a newly-described species from Pinus radiata is distinct from Phytophthora cactorum isolates based on comparative genomics.</title>
        <authorList>
            <person name="Mcdougal R."/>
            <person name="Panda P."/>
            <person name="Williams N."/>
            <person name="Studholme D.J."/>
        </authorList>
    </citation>
    <scope>NUCLEOTIDE SEQUENCE</scope>
    <source>
        <strain evidence="1">NZFS 3830</strain>
    </source>
</reference>
<protein>
    <submittedName>
        <fullName evidence="1">Uncharacterized protein</fullName>
    </submittedName>
</protein>